<dbReference type="HOGENOM" id="CLU_631993_0_0_1"/>
<dbReference type="Pfam" id="PF05699">
    <property type="entry name" value="Dimer_Tnp_hAT"/>
    <property type="match status" value="1"/>
</dbReference>
<dbReference type="InterPro" id="IPR012337">
    <property type="entry name" value="RNaseH-like_sf"/>
</dbReference>
<dbReference type="GO" id="GO:0046983">
    <property type="term" value="F:protein dimerization activity"/>
    <property type="evidence" value="ECO:0007669"/>
    <property type="project" value="InterPro"/>
</dbReference>
<evidence type="ECO:0000256" key="1">
    <source>
        <dbReference type="SAM" id="MobiDB-lite"/>
    </source>
</evidence>
<evidence type="ECO:0000313" key="4">
    <source>
        <dbReference type="EnsemblMetazoa" id="CapteP201411"/>
    </source>
</evidence>
<accession>R7THJ4</accession>
<feature type="domain" description="HAT C-terminal dimerisation" evidence="2">
    <location>
        <begin position="308"/>
        <end position="364"/>
    </location>
</feature>
<dbReference type="SUPFAM" id="SSF53098">
    <property type="entry name" value="Ribonuclease H-like"/>
    <property type="match status" value="1"/>
</dbReference>
<dbReference type="Proteomes" id="UP000014760">
    <property type="component" value="Unassembled WGS sequence"/>
</dbReference>
<dbReference type="EMBL" id="KB309853">
    <property type="protein sequence ID" value="ELT93189.1"/>
    <property type="molecule type" value="Genomic_DNA"/>
</dbReference>
<dbReference type="InterPro" id="IPR008906">
    <property type="entry name" value="HATC_C_dom"/>
</dbReference>
<feature type="region of interest" description="Disordered" evidence="1">
    <location>
        <begin position="381"/>
        <end position="434"/>
    </location>
</feature>
<dbReference type="PANTHER" id="PTHR46880">
    <property type="entry name" value="RAS-ASSOCIATING DOMAIN-CONTAINING PROTEIN"/>
    <property type="match status" value="1"/>
</dbReference>
<evidence type="ECO:0000313" key="5">
    <source>
        <dbReference type="Proteomes" id="UP000014760"/>
    </source>
</evidence>
<feature type="region of interest" description="Disordered" evidence="1">
    <location>
        <begin position="31"/>
        <end position="81"/>
    </location>
</feature>
<dbReference type="EnsemblMetazoa" id="CapteT201411">
    <property type="protein sequence ID" value="CapteP201411"/>
    <property type="gene ID" value="CapteG201411"/>
</dbReference>
<feature type="compositionally biased region" description="Acidic residues" evidence="1">
    <location>
        <begin position="37"/>
        <end position="47"/>
    </location>
</feature>
<organism evidence="3">
    <name type="scientific">Capitella teleta</name>
    <name type="common">Polychaete worm</name>
    <dbReference type="NCBI Taxonomy" id="283909"/>
    <lineage>
        <taxon>Eukaryota</taxon>
        <taxon>Metazoa</taxon>
        <taxon>Spiralia</taxon>
        <taxon>Lophotrochozoa</taxon>
        <taxon>Annelida</taxon>
        <taxon>Polychaeta</taxon>
        <taxon>Sedentaria</taxon>
        <taxon>Scolecida</taxon>
        <taxon>Capitellidae</taxon>
        <taxon>Capitella</taxon>
    </lineage>
</organism>
<reference evidence="3 5" key="2">
    <citation type="journal article" date="2013" name="Nature">
        <title>Insights into bilaterian evolution from three spiralian genomes.</title>
        <authorList>
            <person name="Simakov O."/>
            <person name="Marletaz F."/>
            <person name="Cho S.J."/>
            <person name="Edsinger-Gonzales E."/>
            <person name="Havlak P."/>
            <person name="Hellsten U."/>
            <person name="Kuo D.H."/>
            <person name="Larsson T."/>
            <person name="Lv J."/>
            <person name="Arendt D."/>
            <person name="Savage R."/>
            <person name="Osoegawa K."/>
            <person name="de Jong P."/>
            <person name="Grimwood J."/>
            <person name="Chapman J.A."/>
            <person name="Shapiro H."/>
            <person name="Aerts A."/>
            <person name="Otillar R.P."/>
            <person name="Terry A.Y."/>
            <person name="Boore J.L."/>
            <person name="Grigoriev I.V."/>
            <person name="Lindberg D.R."/>
            <person name="Seaver E.C."/>
            <person name="Weisblat D.A."/>
            <person name="Putnam N.H."/>
            <person name="Rokhsar D.S."/>
        </authorList>
    </citation>
    <scope>NUCLEOTIDE SEQUENCE</scope>
    <source>
        <strain evidence="3 5">I ESC-2004</strain>
    </source>
</reference>
<sequence>MNAEIARLLNSNSEDWQKAIDSIHEYWFDNDGNLGPDSDDDLTDDLGNDGVENPPESDDEVDRPPNNDNKTQDDFSPVTVSTTKKGLATKLFSLDKLATMKMNFAALPLRDRKMLLFWENCMWNQSLGNDRKLQKKRADRLHFSTRAKLCALKLSCLFIAQKTTSTIAYVFDTLKHVTAAIANFEERQTPAEKEIKNHIFKGEPLAPGQPMTTDRARVICSLQQELQKRFDSDSTVLKATSILSLREWPTEEEKLAEFGDAEIQLLCQHFDQMLQKAEVDSTSIPIEWCLLKKKVAANGINDWASVAKKYKDDHPNLISLIDLLLSLPASSAEAERVFSSLKQVKSDIHSKLMDSSVSDLLTIQLISPAIKDFNPTEAIHLWNNPSRRPNTKPYGPRAKAEDKDADSETDSSDIEDIEMMEMEADDSDTIDDCQ</sequence>
<reference evidence="4" key="3">
    <citation type="submission" date="2015-06" db="UniProtKB">
        <authorList>
            <consortium name="EnsemblMetazoa"/>
        </authorList>
    </citation>
    <scope>IDENTIFICATION</scope>
</reference>
<gene>
    <name evidence="3" type="ORF">CAPTEDRAFT_201411</name>
</gene>
<evidence type="ECO:0000313" key="3">
    <source>
        <dbReference type="EMBL" id="ELT93189.1"/>
    </source>
</evidence>
<proteinExistence type="predicted"/>
<feature type="compositionally biased region" description="Basic and acidic residues" evidence="1">
    <location>
        <begin position="62"/>
        <end position="73"/>
    </location>
</feature>
<dbReference type="OrthoDB" id="6159317at2759"/>
<evidence type="ECO:0000259" key="2">
    <source>
        <dbReference type="Pfam" id="PF05699"/>
    </source>
</evidence>
<reference evidence="5" key="1">
    <citation type="submission" date="2012-12" db="EMBL/GenBank/DDBJ databases">
        <authorList>
            <person name="Hellsten U."/>
            <person name="Grimwood J."/>
            <person name="Chapman J.A."/>
            <person name="Shapiro H."/>
            <person name="Aerts A."/>
            <person name="Otillar R.P."/>
            <person name="Terry A.Y."/>
            <person name="Boore J.L."/>
            <person name="Simakov O."/>
            <person name="Marletaz F."/>
            <person name="Cho S.-J."/>
            <person name="Edsinger-Gonzales E."/>
            <person name="Havlak P."/>
            <person name="Kuo D.-H."/>
            <person name="Larsson T."/>
            <person name="Lv J."/>
            <person name="Arendt D."/>
            <person name="Savage R."/>
            <person name="Osoegawa K."/>
            <person name="de Jong P."/>
            <person name="Lindberg D.R."/>
            <person name="Seaver E.C."/>
            <person name="Weisblat D.A."/>
            <person name="Putnam N.H."/>
            <person name="Grigoriev I.V."/>
            <person name="Rokhsar D.S."/>
        </authorList>
    </citation>
    <scope>NUCLEOTIDE SEQUENCE</scope>
    <source>
        <strain evidence="5">I ESC-2004</strain>
    </source>
</reference>
<keyword evidence="5" id="KW-1185">Reference proteome</keyword>
<dbReference type="EMBL" id="AMQN01002698">
    <property type="status" value="NOT_ANNOTATED_CDS"/>
    <property type="molecule type" value="Genomic_DNA"/>
</dbReference>
<name>R7THJ4_CAPTE</name>
<dbReference type="STRING" id="283909.R7THJ4"/>
<dbReference type="AlphaFoldDB" id="R7THJ4"/>
<dbReference type="PANTHER" id="PTHR46880:SF9">
    <property type="entry name" value="ZINC FINGER PROTEIN 862"/>
    <property type="match status" value="1"/>
</dbReference>
<dbReference type="OMA" id="SWETINR"/>
<protein>
    <recommendedName>
        <fullName evidence="2">HAT C-terminal dimerisation domain-containing protein</fullName>
    </recommendedName>
</protein>
<feature type="compositionally biased region" description="Acidic residues" evidence="1">
    <location>
        <begin position="403"/>
        <end position="434"/>
    </location>
</feature>